<evidence type="ECO:0000256" key="2">
    <source>
        <dbReference type="ARBA" id="ARBA00022448"/>
    </source>
</evidence>
<gene>
    <name evidence="8" type="ORF">BSZ37_03270</name>
</gene>
<dbReference type="GO" id="GO:0015086">
    <property type="term" value="F:cadmium ion transmembrane transporter activity"/>
    <property type="evidence" value="ECO:0007669"/>
    <property type="project" value="TreeGrafter"/>
</dbReference>
<evidence type="ECO:0000256" key="1">
    <source>
        <dbReference type="ARBA" id="ARBA00004141"/>
    </source>
</evidence>
<feature type="transmembrane region" description="Helical" evidence="7">
    <location>
        <begin position="225"/>
        <end position="250"/>
    </location>
</feature>
<dbReference type="AlphaFoldDB" id="A0A271IWM5"/>
<feature type="transmembrane region" description="Helical" evidence="7">
    <location>
        <begin position="343"/>
        <end position="366"/>
    </location>
</feature>
<evidence type="ECO:0000256" key="3">
    <source>
        <dbReference type="ARBA" id="ARBA00022692"/>
    </source>
</evidence>
<keyword evidence="2" id="KW-0813">Transport</keyword>
<feature type="transmembrane region" description="Helical" evidence="7">
    <location>
        <begin position="144"/>
        <end position="161"/>
    </location>
</feature>
<dbReference type="GO" id="GO:0034755">
    <property type="term" value="P:iron ion transmembrane transport"/>
    <property type="evidence" value="ECO:0007669"/>
    <property type="project" value="TreeGrafter"/>
</dbReference>
<feature type="transmembrane region" description="Helical" evidence="7">
    <location>
        <begin position="79"/>
        <end position="100"/>
    </location>
</feature>
<evidence type="ECO:0000256" key="7">
    <source>
        <dbReference type="SAM" id="Phobius"/>
    </source>
</evidence>
<comment type="subcellular location">
    <subcellularLocation>
        <location evidence="1">Membrane</location>
        <topology evidence="1">Multi-pass membrane protein</topology>
    </subcellularLocation>
</comment>
<dbReference type="PANTHER" id="PTHR11706:SF33">
    <property type="entry name" value="NATURAL RESISTANCE-ASSOCIATED MACROPHAGE PROTEIN 2"/>
    <property type="match status" value="1"/>
</dbReference>
<keyword evidence="6 7" id="KW-0472">Membrane</keyword>
<keyword evidence="9" id="KW-1185">Reference proteome</keyword>
<keyword evidence="3 7" id="KW-0812">Transmembrane</keyword>
<feature type="transmembrane region" description="Helical" evidence="7">
    <location>
        <begin position="270"/>
        <end position="292"/>
    </location>
</feature>
<protein>
    <submittedName>
        <fullName evidence="8">Iron transporter</fullName>
    </submittedName>
</protein>
<evidence type="ECO:0000256" key="5">
    <source>
        <dbReference type="ARBA" id="ARBA00022989"/>
    </source>
</evidence>
<feature type="transmembrane region" description="Helical" evidence="7">
    <location>
        <begin position="313"/>
        <end position="331"/>
    </location>
</feature>
<reference evidence="8 9" key="1">
    <citation type="submission" date="2016-11" db="EMBL/GenBank/DDBJ databases">
        <title>Study of marine rhodopsin-containing bacteria.</title>
        <authorList>
            <person name="Yoshizawa S."/>
            <person name="Kumagai Y."/>
            <person name="Kogure K."/>
        </authorList>
    </citation>
    <scope>NUCLEOTIDE SEQUENCE [LARGE SCALE GENOMIC DNA]</scope>
    <source>
        <strain evidence="8 9">SAORIC-28</strain>
    </source>
</reference>
<feature type="transmembrane region" description="Helical" evidence="7">
    <location>
        <begin position="181"/>
        <end position="204"/>
    </location>
</feature>
<dbReference type="PANTHER" id="PTHR11706">
    <property type="entry name" value="SOLUTE CARRIER PROTEIN FAMILY 11 MEMBER"/>
    <property type="match status" value="1"/>
</dbReference>
<evidence type="ECO:0000313" key="9">
    <source>
        <dbReference type="Proteomes" id="UP000216339"/>
    </source>
</evidence>
<dbReference type="Proteomes" id="UP000216339">
    <property type="component" value="Unassembled WGS sequence"/>
</dbReference>
<comment type="caution">
    <text evidence="8">The sequence shown here is derived from an EMBL/GenBank/DDBJ whole genome shotgun (WGS) entry which is preliminary data.</text>
</comment>
<name>A0A271IWM5_9BACT</name>
<dbReference type="RefSeq" id="WP_218830381.1">
    <property type="nucleotide sequence ID" value="NZ_MQWD01000001.1"/>
</dbReference>
<dbReference type="InterPro" id="IPR001046">
    <property type="entry name" value="NRAMP_fam"/>
</dbReference>
<dbReference type="GO" id="GO:0005886">
    <property type="term" value="C:plasma membrane"/>
    <property type="evidence" value="ECO:0007669"/>
    <property type="project" value="TreeGrafter"/>
</dbReference>
<dbReference type="EMBL" id="MQWD01000001">
    <property type="protein sequence ID" value="PAP75530.1"/>
    <property type="molecule type" value="Genomic_DNA"/>
</dbReference>
<feature type="transmembrane region" description="Helical" evidence="7">
    <location>
        <begin position="120"/>
        <end position="137"/>
    </location>
</feature>
<feature type="transmembrane region" description="Helical" evidence="7">
    <location>
        <begin position="35"/>
        <end position="53"/>
    </location>
</feature>
<feature type="transmembrane region" description="Helical" evidence="7">
    <location>
        <begin position="378"/>
        <end position="397"/>
    </location>
</feature>
<dbReference type="GO" id="GO:0005384">
    <property type="term" value="F:manganese ion transmembrane transporter activity"/>
    <property type="evidence" value="ECO:0007669"/>
    <property type="project" value="TreeGrafter"/>
</dbReference>
<keyword evidence="5 7" id="KW-1133">Transmembrane helix</keyword>
<feature type="transmembrane region" description="Helical" evidence="7">
    <location>
        <begin position="9"/>
        <end position="29"/>
    </location>
</feature>
<dbReference type="Pfam" id="PF01566">
    <property type="entry name" value="Nramp"/>
    <property type="match status" value="1"/>
</dbReference>
<evidence type="ECO:0000256" key="6">
    <source>
        <dbReference type="ARBA" id="ARBA00023136"/>
    </source>
</evidence>
<proteinExistence type="predicted"/>
<evidence type="ECO:0000256" key="4">
    <source>
        <dbReference type="ARBA" id="ARBA00022847"/>
    </source>
</evidence>
<evidence type="ECO:0000313" key="8">
    <source>
        <dbReference type="EMBL" id="PAP75530.1"/>
    </source>
</evidence>
<keyword evidence="4" id="KW-0769">Symport</keyword>
<organism evidence="8 9">
    <name type="scientific">Rubrivirga marina</name>
    <dbReference type="NCBI Taxonomy" id="1196024"/>
    <lineage>
        <taxon>Bacteria</taxon>
        <taxon>Pseudomonadati</taxon>
        <taxon>Rhodothermota</taxon>
        <taxon>Rhodothermia</taxon>
        <taxon>Rhodothermales</taxon>
        <taxon>Rubricoccaceae</taxon>
        <taxon>Rubrivirga</taxon>
    </lineage>
</organism>
<sequence>MTKDFFSKYGLSFVMVASYFGAGSIFIASDAGVRFGYTLIWAVVGAVALGFMGQDMSARVGIFGSTLTSFMRKKLGRGLSLALSLFLSVGCVLWCLELTAAVGKGLELLFGLEEGMWKPLAYATGGIAMVTGVLDYAKAEKVMTYMMFILLALYVVVAVVSGPAPIELAAGFLPRITSEGALLSAVAILGTTALWPNFFLESTLVKEKGWTKASDIPHVRRDLALGYAVGGIITIAIIVVAAAVLRPAGYTQLDTFLTPGLALEEILGQWARIAFLVGAVAAAFNSIIPIMWTPAYMVMRSLDRDPEGGSNRTFKWIYAAGILLGSLSPIVSEVFGLSVVDMIILFPAYNGVVGLPIAAILLFWAVNSKDEIGAHRNGWKMNVVNSLLVVLSLYAAYRSGPVIFDAIFGGGLS</sequence>
<dbReference type="GO" id="GO:0015293">
    <property type="term" value="F:symporter activity"/>
    <property type="evidence" value="ECO:0007669"/>
    <property type="project" value="UniProtKB-KW"/>
</dbReference>
<accession>A0A271IWM5</accession>